<reference evidence="3" key="1">
    <citation type="submission" date="2023-10" db="EMBL/GenBank/DDBJ databases">
        <authorList>
            <person name="Chen Y."/>
            <person name="Shah S."/>
            <person name="Dougan E. K."/>
            <person name="Thang M."/>
            <person name="Chan C."/>
        </authorList>
    </citation>
    <scope>NUCLEOTIDE SEQUENCE [LARGE SCALE GENOMIC DNA]</scope>
</reference>
<comment type="caution">
    <text evidence="3">The sequence shown here is derived from an EMBL/GenBank/DDBJ whole genome shotgun (WGS) entry which is preliminary data.</text>
</comment>
<organism evidence="3 4">
    <name type="scientific">Prorocentrum cordatum</name>
    <dbReference type="NCBI Taxonomy" id="2364126"/>
    <lineage>
        <taxon>Eukaryota</taxon>
        <taxon>Sar</taxon>
        <taxon>Alveolata</taxon>
        <taxon>Dinophyceae</taxon>
        <taxon>Prorocentrales</taxon>
        <taxon>Prorocentraceae</taxon>
        <taxon>Prorocentrum</taxon>
    </lineage>
</organism>
<name>A0ABN9SCF4_9DINO</name>
<evidence type="ECO:0000256" key="1">
    <source>
        <dbReference type="SAM" id="Coils"/>
    </source>
</evidence>
<dbReference type="InterPro" id="IPR029063">
    <property type="entry name" value="SAM-dependent_MTases_sf"/>
</dbReference>
<evidence type="ECO:0000313" key="3">
    <source>
        <dbReference type="EMBL" id="CAK0828083.1"/>
    </source>
</evidence>
<evidence type="ECO:0000256" key="2">
    <source>
        <dbReference type="SAM" id="MobiDB-lite"/>
    </source>
</evidence>
<sequence>MDCENNADMGDLSEKIRNFYGLRCIEQLRGTQAQTSEGETPDAKKDPQQLEQDMWDELKKGGFFFATRGEKMSGRWARALENDAELATRYKAQIGMVNKSAFRADWASKQYKKFTEHWSKKVSNKKTEKLEGRYLSLARIAHKEGGGADGLKAATTYCTNCVLFGKHWCKFDRMTNTLKFYYVEHSMSDEYSTEVKSPLEIAMQAFRKEKVLYRGLKSQAASQIILIEADPTWKNFNNDQNKGEIERLLKEIEDVVTSTDHLGELLTLDDVSLIKKRVGEQKMEDAVRDGSKEPLSKLKDHIAGILRMYASKNQQPGAKSKRMGNVKFYSTFTDESLNLVLRNCAQKVRRRLLLREVRRRLLLREVRRRQLREVPRRQLREESVAGRQLREVRRRQLREARSWLSDPIPRDLDAFELCCGFGGITREINDRGGRALGMDRRLSDPLPRTTGHPSEDICALPGMLMALYSVLRIRRGGMFWSSPECKTWLQMCSFHTSPPVAGRAKGDLLGAAERLDVQEANHCGFFLRGPCSILACLTLYSVTVWQILGGSSMRQQRRSFLLMIAWGRLVETCTEQPTGSLLIDLIESMAVHPNLKHVTTYLGHFRAPTVNPLTILTTLPRMQWVTGRKGEQKASEKYPDAFCSQFFERVGDRPREAALQFLEDRFFTAQKQSADDAVGEGGGGGIPVSSPPSIRSSRPNDEAAQAAGGAGLLRFPQRSAAQAAEETKKQLTQLQQELEQQQQKFGLELDQLQMELDHARQKITQLELADANQKKMNSDWQALLDSAQKSHQAQLEEVRKRHVDDRALWEENSKAEVERATNEAVQRAARQHDAVRRELEARLQE</sequence>
<feature type="region of interest" description="Disordered" evidence="2">
    <location>
        <begin position="674"/>
        <end position="707"/>
    </location>
</feature>
<dbReference type="EMBL" id="CAUYUJ010009935">
    <property type="protein sequence ID" value="CAK0828083.1"/>
    <property type="molecule type" value="Genomic_DNA"/>
</dbReference>
<feature type="compositionally biased region" description="Low complexity" evidence="2">
    <location>
        <begin position="687"/>
        <end position="707"/>
    </location>
</feature>
<dbReference type="Proteomes" id="UP001189429">
    <property type="component" value="Unassembled WGS sequence"/>
</dbReference>
<accession>A0ABN9SCF4</accession>
<keyword evidence="1" id="KW-0175">Coiled coil</keyword>
<dbReference type="SUPFAM" id="SSF53335">
    <property type="entry name" value="S-adenosyl-L-methionine-dependent methyltransferases"/>
    <property type="match status" value="1"/>
</dbReference>
<feature type="coiled-coil region" evidence="1">
    <location>
        <begin position="717"/>
        <end position="769"/>
    </location>
</feature>
<gene>
    <name evidence="3" type="ORF">PCOR1329_LOCUS27426</name>
</gene>
<evidence type="ECO:0000313" key="4">
    <source>
        <dbReference type="Proteomes" id="UP001189429"/>
    </source>
</evidence>
<feature type="non-terminal residue" evidence="3">
    <location>
        <position position="845"/>
    </location>
</feature>
<keyword evidence="4" id="KW-1185">Reference proteome</keyword>
<protein>
    <submittedName>
        <fullName evidence="3">Uncharacterized protein</fullName>
    </submittedName>
</protein>
<proteinExistence type="predicted"/>